<dbReference type="Proteomes" id="UP000583929">
    <property type="component" value="Unassembled WGS sequence"/>
</dbReference>
<sequence>MAAQSLDLVVSSLSRSSLLRISAQALMKWHRERAAERVSFTWLNIRGLDRQPYPFRNRNIVAEVRLVEIGWEC</sequence>
<keyword evidence="2" id="KW-1185">Reference proteome</keyword>
<evidence type="ECO:0000313" key="1">
    <source>
        <dbReference type="EMBL" id="KAF4350631.1"/>
    </source>
</evidence>
<name>A0A7J6DX28_CANSA</name>
<organism evidence="1 2">
    <name type="scientific">Cannabis sativa</name>
    <name type="common">Hemp</name>
    <name type="synonym">Marijuana</name>
    <dbReference type="NCBI Taxonomy" id="3483"/>
    <lineage>
        <taxon>Eukaryota</taxon>
        <taxon>Viridiplantae</taxon>
        <taxon>Streptophyta</taxon>
        <taxon>Embryophyta</taxon>
        <taxon>Tracheophyta</taxon>
        <taxon>Spermatophyta</taxon>
        <taxon>Magnoliopsida</taxon>
        <taxon>eudicotyledons</taxon>
        <taxon>Gunneridae</taxon>
        <taxon>Pentapetalae</taxon>
        <taxon>rosids</taxon>
        <taxon>fabids</taxon>
        <taxon>Rosales</taxon>
        <taxon>Cannabaceae</taxon>
        <taxon>Cannabis</taxon>
    </lineage>
</organism>
<reference evidence="1 2" key="1">
    <citation type="journal article" date="2020" name="bioRxiv">
        <title>Sequence and annotation of 42 cannabis genomes reveals extensive copy number variation in cannabinoid synthesis and pathogen resistance genes.</title>
        <authorList>
            <person name="Mckernan K.J."/>
            <person name="Helbert Y."/>
            <person name="Kane L.T."/>
            <person name="Ebling H."/>
            <person name="Zhang L."/>
            <person name="Liu B."/>
            <person name="Eaton Z."/>
            <person name="Mclaughlin S."/>
            <person name="Kingan S."/>
            <person name="Baybayan P."/>
            <person name="Concepcion G."/>
            <person name="Jordan M."/>
            <person name="Riva A."/>
            <person name="Barbazuk W."/>
            <person name="Harkins T."/>
        </authorList>
    </citation>
    <scope>NUCLEOTIDE SEQUENCE [LARGE SCALE GENOMIC DNA]</scope>
    <source>
        <strain evidence="2">cv. Jamaican Lion 4</strain>
        <tissue evidence="1">Leaf</tissue>
    </source>
</reference>
<evidence type="ECO:0000313" key="2">
    <source>
        <dbReference type="Proteomes" id="UP000583929"/>
    </source>
</evidence>
<dbReference type="AlphaFoldDB" id="A0A7J6DX28"/>
<comment type="caution">
    <text evidence="1">The sequence shown here is derived from an EMBL/GenBank/DDBJ whole genome shotgun (WGS) entry which is preliminary data.</text>
</comment>
<protein>
    <submittedName>
        <fullName evidence="1">Uncharacterized protein</fullName>
    </submittedName>
</protein>
<accession>A0A7J6DX28</accession>
<proteinExistence type="predicted"/>
<dbReference type="EMBL" id="JAATIQ010000591">
    <property type="protein sequence ID" value="KAF4350631.1"/>
    <property type="molecule type" value="Genomic_DNA"/>
</dbReference>
<gene>
    <name evidence="1" type="ORF">G4B88_010149</name>
</gene>